<evidence type="ECO:0000256" key="9">
    <source>
        <dbReference type="ARBA" id="ARBA00023128"/>
    </source>
</evidence>
<dbReference type="InterPro" id="IPR003959">
    <property type="entry name" value="ATPase_AAA_core"/>
</dbReference>
<dbReference type="InterPro" id="IPR027417">
    <property type="entry name" value="P-loop_NTPase"/>
</dbReference>
<dbReference type="PANTHER" id="PTHR23070">
    <property type="entry name" value="BCS1 AAA-TYPE ATPASE"/>
    <property type="match status" value="1"/>
</dbReference>
<keyword evidence="9" id="KW-0496">Mitochondrion</keyword>
<accession>A0A0A2VHY9</accession>
<protein>
    <submittedName>
        <fullName evidence="16">Putative chaperone BCS1-B</fullName>
    </submittedName>
</protein>
<keyword evidence="4 12" id="KW-0547">Nucleotide-binding</keyword>
<evidence type="ECO:0000256" key="7">
    <source>
        <dbReference type="ARBA" id="ARBA00022840"/>
    </source>
</evidence>
<evidence type="ECO:0000256" key="5">
    <source>
        <dbReference type="ARBA" id="ARBA00022792"/>
    </source>
</evidence>
<dbReference type="Pfam" id="PF25426">
    <property type="entry name" value="AAA_lid_BCS1"/>
    <property type="match status" value="1"/>
</dbReference>
<dbReference type="Pfam" id="PF00004">
    <property type="entry name" value="AAA"/>
    <property type="match status" value="1"/>
</dbReference>
<dbReference type="EMBL" id="ANFO01000900">
    <property type="protein sequence ID" value="KGQ05952.1"/>
    <property type="molecule type" value="Genomic_DNA"/>
</dbReference>
<dbReference type="SMART" id="SM00382">
    <property type="entry name" value="AAA"/>
    <property type="match status" value="1"/>
</dbReference>
<keyword evidence="10 13" id="KW-0472">Membrane</keyword>
<dbReference type="eggNOG" id="KOG0743">
    <property type="taxonomic scope" value="Eukaryota"/>
</dbReference>
<dbReference type="GO" id="GO:0005524">
    <property type="term" value="F:ATP binding"/>
    <property type="evidence" value="ECO:0007669"/>
    <property type="project" value="UniProtKB-KW"/>
</dbReference>
<evidence type="ECO:0000256" key="2">
    <source>
        <dbReference type="ARBA" id="ARBA00007448"/>
    </source>
</evidence>
<sequence length="456" mass="50645">MLPILPTDILPTWVRGHYETWLYMIGIFVLLKPIAYLALRILAQQYTYTVFIRKSDEAYDMLLGWIFAAGIDKGARSVIARVDVRGGGLIEEEAAAAAGPSPKNNNKKRITFSPWNGALLFWFQGRPVYFKTHMRQVGLLQEEEVTVVSLGRSAAPLRNLLEECRQLHLRQTEQRVAIFGNHGSAWSKEASRVARPLSTIAMDRDTKEQLVADMARFVNPATQRWYAQRGIPYRRGYLFYGQPGTGKTSLSLSVAGHFDLDIYRIQVSGITDDSLKQLFEKLPERCVVLLEDVDVIAKSRAASSGGGSPSGADSGHPADAAVGTTMSGLLNIIDGVSSQEGRILIMTTNYAARLDAALVRPGRIDVRVEFPLADRNAAKNLFDLVYRNPVDPTEDSSSEKDKLHLLADSFASKLPERQVSPAEVMSFLLQHQDSPQQAVDCVQEWLASRATRQLKI</sequence>
<gene>
    <name evidence="16" type="ORF">BBAD15_g8782</name>
</gene>
<keyword evidence="3 13" id="KW-0812">Transmembrane</keyword>
<dbReference type="PROSITE" id="PS00674">
    <property type="entry name" value="AAA"/>
    <property type="match status" value="1"/>
</dbReference>
<dbReference type="OrthoDB" id="10251412at2759"/>
<comment type="catalytic activity">
    <reaction evidence="11">
        <text>ATP + H2O = ADP + phosphate + H(+)</text>
        <dbReference type="Rhea" id="RHEA:13065"/>
        <dbReference type="ChEBI" id="CHEBI:15377"/>
        <dbReference type="ChEBI" id="CHEBI:15378"/>
        <dbReference type="ChEBI" id="CHEBI:30616"/>
        <dbReference type="ChEBI" id="CHEBI:43474"/>
        <dbReference type="ChEBI" id="CHEBI:456216"/>
    </reaction>
    <physiologicalReaction direction="left-to-right" evidence="11">
        <dbReference type="Rhea" id="RHEA:13066"/>
    </physiologicalReaction>
</comment>
<name>A0A0A2VHY9_BEABA</name>
<dbReference type="GO" id="GO:0016887">
    <property type="term" value="F:ATP hydrolysis activity"/>
    <property type="evidence" value="ECO:0007669"/>
    <property type="project" value="InterPro"/>
</dbReference>
<dbReference type="SMART" id="SM01024">
    <property type="entry name" value="BCS1_N"/>
    <property type="match status" value="1"/>
</dbReference>
<evidence type="ECO:0000256" key="10">
    <source>
        <dbReference type="ARBA" id="ARBA00023136"/>
    </source>
</evidence>
<reference evidence="16 17" key="1">
    <citation type="submission" date="2012-10" db="EMBL/GenBank/DDBJ databases">
        <title>Genome sequencing and analysis of entomopathogenic fungi Beauveria bassiana D1-5.</title>
        <authorList>
            <person name="Li Q."/>
            <person name="Wang L."/>
            <person name="Zhang Z."/>
            <person name="Wang Q."/>
            <person name="Ren J."/>
            <person name="Wang M."/>
            <person name="Xu W."/>
            <person name="Wang J."/>
            <person name="Lu Y."/>
            <person name="Du Q."/>
            <person name="Sun Z."/>
        </authorList>
    </citation>
    <scope>NUCLEOTIDE SEQUENCE [LARGE SCALE GENOMIC DNA]</scope>
    <source>
        <strain evidence="16 17">D1-5</strain>
    </source>
</reference>
<feature type="transmembrane region" description="Helical" evidence="13">
    <location>
        <begin position="20"/>
        <end position="39"/>
    </location>
</feature>
<evidence type="ECO:0000256" key="12">
    <source>
        <dbReference type="RuleBase" id="RU003651"/>
    </source>
</evidence>
<evidence type="ECO:0000259" key="14">
    <source>
        <dbReference type="SMART" id="SM00382"/>
    </source>
</evidence>
<evidence type="ECO:0000256" key="6">
    <source>
        <dbReference type="ARBA" id="ARBA00022801"/>
    </source>
</evidence>
<evidence type="ECO:0000256" key="8">
    <source>
        <dbReference type="ARBA" id="ARBA00022989"/>
    </source>
</evidence>
<evidence type="ECO:0000256" key="3">
    <source>
        <dbReference type="ARBA" id="ARBA00022692"/>
    </source>
</evidence>
<dbReference type="Proteomes" id="UP000030106">
    <property type="component" value="Unassembled WGS sequence"/>
</dbReference>
<evidence type="ECO:0000313" key="17">
    <source>
        <dbReference type="Proteomes" id="UP000030106"/>
    </source>
</evidence>
<dbReference type="Pfam" id="PF08740">
    <property type="entry name" value="BCS1_N"/>
    <property type="match status" value="1"/>
</dbReference>
<keyword evidence="5" id="KW-0999">Mitochondrion inner membrane</keyword>
<dbReference type="InterPro" id="IPR050747">
    <property type="entry name" value="Mitochondrial_chaperone_BCS1"/>
</dbReference>
<evidence type="ECO:0000256" key="1">
    <source>
        <dbReference type="ARBA" id="ARBA00004434"/>
    </source>
</evidence>
<dbReference type="SUPFAM" id="SSF52540">
    <property type="entry name" value="P-loop containing nucleoside triphosphate hydrolases"/>
    <property type="match status" value="1"/>
</dbReference>
<comment type="subcellular location">
    <subcellularLocation>
        <location evidence="1">Mitochondrion inner membrane</location>
        <topology evidence="1">Single-pass membrane protein</topology>
    </subcellularLocation>
</comment>
<evidence type="ECO:0000259" key="15">
    <source>
        <dbReference type="SMART" id="SM01024"/>
    </source>
</evidence>
<feature type="domain" description="BCS1 N-terminal" evidence="15">
    <location>
        <begin position="23"/>
        <end position="200"/>
    </location>
</feature>
<dbReference type="HOGENOM" id="CLU_010189_4_4_1"/>
<keyword evidence="8 13" id="KW-1133">Transmembrane helix</keyword>
<comment type="similarity">
    <text evidence="2">Belongs to the AAA ATPase family. BCS1 subfamily.</text>
</comment>
<evidence type="ECO:0000313" key="16">
    <source>
        <dbReference type="EMBL" id="KGQ05952.1"/>
    </source>
</evidence>
<dbReference type="InterPro" id="IPR057495">
    <property type="entry name" value="AAA_lid_BCS1"/>
</dbReference>
<dbReference type="InterPro" id="IPR014851">
    <property type="entry name" value="BCS1_N"/>
</dbReference>
<dbReference type="InterPro" id="IPR003960">
    <property type="entry name" value="ATPase_AAA_CS"/>
</dbReference>
<dbReference type="Gene3D" id="3.40.50.300">
    <property type="entry name" value="P-loop containing nucleotide triphosphate hydrolases"/>
    <property type="match status" value="1"/>
</dbReference>
<dbReference type="GO" id="GO:0005743">
    <property type="term" value="C:mitochondrial inner membrane"/>
    <property type="evidence" value="ECO:0007669"/>
    <property type="project" value="UniProtKB-SubCell"/>
</dbReference>
<comment type="caution">
    <text evidence="16">The sequence shown here is derived from an EMBL/GenBank/DDBJ whole genome shotgun (WGS) entry which is preliminary data.</text>
</comment>
<organism evidence="16 17">
    <name type="scientific">Beauveria bassiana D1-5</name>
    <dbReference type="NCBI Taxonomy" id="1245745"/>
    <lineage>
        <taxon>Eukaryota</taxon>
        <taxon>Fungi</taxon>
        <taxon>Dikarya</taxon>
        <taxon>Ascomycota</taxon>
        <taxon>Pezizomycotina</taxon>
        <taxon>Sordariomycetes</taxon>
        <taxon>Hypocreomycetidae</taxon>
        <taxon>Hypocreales</taxon>
        <taxon>Cordycipitaceae</taxon>
        <taxon>Beauveria</taxon>
    </lineage>
</organism>
<dbReference type="InterPro" id="IPR003593">
    <property type="entry name" value="AAA+_ATPase"/>
</dbReference>
<proteinExistence type="inferred from homology"/>
<evidence type="ECO:0000256" key="11">
    <source>
        <dbReference type="ARBA" id="ARBA00048778"/>
    </source>
</evidence>
<dbReference type="STRING" id="1245745.A0A0A2VHY9"/>
<evidence type="ECO:0000256" key="13">
    <source>
        <dbReference type="SAM" id="Phobius"/>
    </source>
</evidence>
<keyword evidence="7 12" id="KW-0067">ATP-binding</keyword>
<evidence type="ECO:0000256" key="4">
    <source>
        <dbReference type="ARBA" id="ARBA00022741"/>
    </source>
</evidence>
<dbReference type="AlphaFoldDB" id="A0A0A2VHY9"/>
<keyword evidence="6" id="KW-0378">Hydrolase</keyword>
<feature type="domain" description="AAA+ ATPase" evidence="14">
    <location>
        <begin position="233"/>
        <end position="374"/>
    </location>
</feature>